<dbReference type="Proteomes" id="UP000319801">
    <property type="component" value="Unassembled WGS sequence"/>
</dbReference>
<gene>
    <name evidence="2" type="ORF">Baya_13976</name>
</gene>
<dbReference type="AlphaFoldDB" id="A0A556V7F5"/>
<keyword evidence="3" id="KW-1185">Reference proteome</keyword>
<sequence length="105" mass="11714">MTAGICTDLKSDRRPGSPIKRNCLVVSPGRQDYITHCTNRPPNRLVNRNPRRDSFTGLALASMENHTFPLSTETSHGIDLTIETNIQINQSQQHIAKNPAFICTL</sequence>
<organism evidence="2 3">
    <name type="scientific">Bagarius yarrelli</name>
    <name type="common">Goonch</name>
    <name type="synonym">Bagrus yarrelli</name>
    <dbReference type="NCBI Taxonomy" id="175774"/>
    <lineage>
        <taxon>Eukaryota</taxon>
        <taxon>Metazoa</taxon>
        <taxon>Chordata</taxon>
        <taxon>Craniata</taxon>
        <taxon>Vertebrata</taxon>
        <taxon>Euteleostomi</taxon>
        <taxon>Actinopterygii</taxon>
        <taxon>Neopterygii</taxon>
        <taxon>Teleostei</taxon>
        <taxon>Ostariophysi</taxon>
        <taxon>Siluriformes</taxon>
        <taxon>Sisoridae</taxon>
        <taxon>Sisorinae</taxon>
        <taxon>Bagarius</taxon>
    </lineage>
</organism>
<protein>
    <submittedName>
        <fullName evidence="2">Uncharacterized protein</fullName>
    </submittedName>
</protein>
<name>A0A556V7F5_BAGYA</name>
<dbReference type="EMBL" id="VCAZ01000142">
    <property type="protein sequence ID" value="TSX72115.1"/>
    <property type="molecule type" value="Genomic_DNA"/>
</dbReference>
<feature type="region of interest" description="Disordered" evidence="1">
    <location>
        <begin position="1"/>
        <end position="22"/>
    </location>
</feature>
<proteinExistence type="predicted"/>
<comment type="caution">
    <text evidence="2">The sequence shown here is derived from an EMBL/GenBank/DDBJ whole genome shotgun (WGS) entry which is preliminary data.</text>
</comment>
<evidence type="ECO:0000313" key="3">
    <source>
        <dbReference type="Proteomes" id="UP000319801"/>
    </source>
</evidence>
<reference evidence="2 3" key="1">
    <citation type="journal article" date="2019" name="Genome Biol. Evol.">
        <title>Whole-Genome Sequencing of the Giant Devil Catfish, Bagarius yarrelli.</title>
        <authorList>
            <person name="Jiang W."/>
            <person name="Lv Y."/>
            <person name="Cheng L."/>
            <person name="Yang K."/>
            <person name="Chao B."/>
            <person name="Wang X."/>
            <person name="Li Y."/>
            <person name="Pan X."/>
            <person name="You X."/>
            <person name="Zhang Y."/>
            <person name="Yang J."/>
            <person name="Li J."/>
            <person name="Zhang X."/>
            <person name="Liu S."/>
            <person name="Sun C."/>
            <person name="Yang J."/>
            <person name="Shi Q."/>
        </authorList>
    </citation>
    <scope>NUCLEOTIDE SEQUENCE [LARGE SCALE GENOMIC DNA]</scope>
    <source>
        <strain evidence="2">JWS20170419001</strain>
        <tissue evidence="2">Muscle</tissue>
    </source>
</reference>
<evidence type="ECO:0000313" key="2">
    <source>
        <dbReference type="EMBL" id="TSX72115.1"/>
    </source>
</evidence>
<evidence type="ECO:0000256" key="1">
    <source>
        <dbReference type="SAM" id="MobiDB-lite"/>
    </source>
</evidence>
<accession>A0A556V7F5</accession>